<dbReference type="GO" id="GO:0005737">
    <property type="term" value="C:cytoplasm"/>
    <property type="evidence" value="ECO:0007669"/>
    <property type="project" value="TreeGrafter"/>
</dbReference>
<dbReference type="Gramene" id="QL05p013201:mrna">
    <property type="protein sequence ID" value="QL05p013201:mrna"/>
    <property type="gene ID" value="QL05p013201"/>
</dbReference>
<reference evidence="1 2" key="1">
    <citation type="journal article" date="2016" name="G3 (Bethesda)">
        <title>First Draft Assembly and Annotation of the Genome of a California Endemic Oak Quercus lobata Nee (Fagaceae).</title>
        <authorList>
            <person name="Sork V.L."/>
            <person name="Fitz-Gibbon S.T."/>
            <person name="Puiu D."/>
            <person name="Crepeau M."/>
            <person name="Gugger P.F."/>
            <person name="Sherman R."/>
            <person name="Stevens K."/>
            <person name="Langley C.H."/>
            <person name="Pellegrini M."/>
            <person name="Salzberg S.L."/>
        </authorList>
    </citation>
    <scope>NUCLEOTIDE SEQUENCE [LARGE SCALE GENOMIC DNA]</scope>
    <source>
        <strain evidence="1 2">cv. SW786</strain>
    </source>
</reference>
<sequence>MTGQLAWTVQEELETLLDDSGHLRMLAFLYASKGISSKALAIWRVLARNYSTGLWKDPTLENDIQDTSNNGISSKEIVAIEASKILEESSDQDLVLQHLGWVANINQVLAVQVLTSEKRANQLSPGGPYAYKNGHVMMNFSSDVIYLLYTHTHMNVVHAILFCVL</sequence>
<keyword evidence="2" id="KW-1185">Reference proteome</keyword>
<dbReference type="PANTHER" id="PTHR12894:SF43">
    <property type="entry name" value="VACUOLAR SORTING PROTEIN 3"/>
    <property type="match status" value="1"/>
</dbReference>
<evidence type="ECO:0000313" key="2">
    <source>
        <dbReference type="Proteomes" id="UP000594261"/>
    </source>
</evidence>
<evidence type="ECO:0000313" key="1">
    <source>
        <dbReference type="EnsemblPlants" id="QL05p013201:mrna"/>
    </source>
</evidence>
<dbReference type="InParanoid" id="A0A7N2R4B1"/>
<dbReference type="InterPro" id="IPR032914">
    <property type="entry name" value="Vam6/VPS39/TRAP1"/>
</dbReference>
<dbReference type="AlphaFoldDB" id="A0A7N2R4B1"/>
<organism evidence="1 2">
    <name type="scientific">Quercus lobata</name>
    <name type="common">Valley oak</name>
    <dbReference type="NCBI Taxonomy" id="97700"/>
    <lineage>
        <taxon>Eukaryota</taxon>
        <taxon>Viridiplantae</taxon>
        <taxon>Streptophyta</taxon>
        <taxon>Embryophyta</taxon>
        <taxon>Tracheophyta</taxon>
        <taxon>Spermatophyta</taxon>
        <taxon>Magnoliopsida</taxon>
        <taxon>eudicotyledons</taxon>
        <taxon>Gunneridae</taxon>
        <taxon>Pentapetalae</taxon>
        <taxon>rosids</taxon>
        <taxon>fabids</taxon>
        <taxon>Fagales</taxon>
        <taxon>Fagaceae</taxon>
        <taxon>Quercus</taxon>
    </lineage>
</organism>
<name>A0A7N2R4B1_QUELO</name>
<protein>
    <submittedName>
        <fullName evidence="1">Uncharacterized protein</fullName>
    </submittedName>
</protein>
<reference evidence="1" key="2">
    <citation type="submission" date="2021-01" db="UniProtKB">
        <authorList>
            <consortium name="EnsemblPlants"/>
        </authorList>
    </citation>
    <scope>IDENTIFICATION</scope>
</reference>
<dbReference type="GO" id="GO:0006914">
    <property type="term" value="P:autophagy"/>
    <property type="evidence" value="ECO:0007669"/>
    <property type="project" value="TreeGrafter"/>
</dbReference>
<dbReference type="Proteomes" id="UP000594261">
    <property type="component" value="Chromosome 5"/>
</dbReference>
<dbReference type="EnsemblPlants" id="QL05p013201:mrna">
    <property type="protein sequence ID" value="QL05p013201:mrna"/>
    <property type="gene ID" value="QL05p013201"/>
</dbReference>
<dbReference type="GO" id="GO:0034058">
    <property type="term" value="P:endosomal vesicle fusion"/>
    <property type="evidence" value="ECO:0007669"/>
    <property type="project" value="TreeGrafter"/>
</dbReference>
<dbReference type="OMA" id="GWVANIN"/>
<dbReference type="EMBL" id="LRBV02000005">
    <property type="status" value="NOT_ANNOTATED_CDS"/>
    <property type="molecule type" value="Genomic_DNA"/>
</dbReference>
<dbReference type="GO" id="GO:0016020">
    <property type="term" value="C:membrane"/>
    <property type="evidence" value="ECO:0007669"/>
    <property type="project" value="TreeGrafter"/>
</dbReference>
<accession>A0A7N2R4B1</accession>
<dbReference type="PANTHER" id="PTHR12894">
    <property type="entry name" value="CNH DOMAIN CONTAINING"/>
    <property type="match status" value="1"/>
</dbReference>
<proteinExistence type="predicted"/>